<reference evidence="2" key="1">
    <citation type="journal article" date="2014" name="Science">
        <title>Ancient hybridizations among the ancestral genomes of bread wheat.</title>
        <authorList>
            <consortium name="International Wheat Genome Sequencing Consortium,"/>
            <person name="Marcussen T."/>
            <person name="Sandve S.R."/>
            <person name="Heier L."/>
            <person name="Spannagl M."/>
            <person name="Pfeifer M."/>
            <person name="Jakobsen K.S."/>
            <person name="Wulff B.B."/>
            <person name="Steuernagel B."/>
            <person name="Mayer K.F."/>
            <person name="Olsen O.A."/>
        </authorList>
    </citation>
    <scope>NUCLEOTIDE SEQUENCE [LARGE SCALE GENOMIC DNA]</scope>
    <source>
        <strain evidence="2">cv. AL8/78</strain>
    </source>
</reference>
<dbReference type="Proteomes" id="UP000015105">
    <property type="component" value="Chromosome 1D"/>
</dbReference>
<proteinExistence type="predicted"/>
<dbReference type="Gramene" id="AET1Gv20078200.9">
    <property type="protein sequence ID" value="AET1Gv20078200.9"/>
    <property type="gene ID" value="AET1Gv20078200"/>
</dbReference>
<reference evidence="1" key="4">
    <citation type="submission" date="2019-03" db="UniProtKB">
        <authorList>
            <consortium name="EnsemblPlants"/>
        </authorList>
    </citation>
    <scope>IDENTIFICATION</scope>
</reference>
<sequence>RGRCWPFLPFREATAWAPVRSVQLNHSQFQKDEQKQGTHQSLSVYSSAIARKLPRIYSDGLMQSPWQSVHYIHPSERSHSTPVARFPLSRLHSMAAAALLPLQARGSR</sequence>
<dbReference type="AlphaFoldDB" id="A0A452XNC7"/>
<evidence type="ECO:0000313" key="1">
    <source>
        <dbReference type="EnsemblPlants" id="AET1Gv20078200.9"/>
    </source>
</evidence>
<organism evidence="1 2">
    <name type="scientific">Aegilops tauschii subsp. strangulata</name>
    <name type="common">Goatgrass</name>
    <dbReference type="NCBI Taxonomy" id="200361"/>
    <lineage>
        <taxon>Eukaryota</taxon>
        <taxon>Viridiplantae</taxon>
        <taxon>Streptophyta</taxon>
        <taxon>Embryophyta</taxon>
        <taxon>Tracheophyta</taxon>
        <taxon>Spermatophyta</taxon>
        <taxon>Magnoliopsida</taxon>
        <taxon>Liliopsida</taxon>
        <taxon>Poales</taxon>
        <taxon>Poaceae</taxon>
        <taxon>BOP clade</taxon>
        <taxon>Pooideae</taxon>
        <taxon>Triticodae</taxon>
        <taxon>Triticeae</taxon>
        <taxon>Triticinae</taxon>
        <taxon>Aegilops</taxon>
    </lineage>
</organism>
<dbReference type="EnsemblPlants" id="AET1Gv20078200.9">
    <property type="protein sequence ID" value="AET1Gv20078200.9"/>
    <property type="gene ID" value="AET1Gv20078200"/>
</dbReference>
<accession>A0A452XNC7</accession>
<name>A0A452XNC7_AEGTS</name>
<protein>
    <submittedName>
        <fullName evidence="1">Uncharacterized protein</fullName>
    </submittedName>
</protein>
<keyword evidence="2" id="KW-1185">Reference proteome</keyword>
<reference evidence="2" key="2">
    <citation type="journal article" date="2017" name="Nat. Plants">
        <title>The Aegilops tauschii genome reveals multiple impacts of transposons.</title>
        <authorList>
            <person name="Zhao G."/>
            <person name="Zou C."/>
            <person name="Li K."/>
            <person name="Wang K."/>
            <person name="Li T."/>
            <person name="Gao L."/>
            <person name="Zhang X."/>
            <person name="Wang H."/>
            <person name="Yang Z."/>
            <person name="Liu X."/>
            <person name="Jiang W."/>
            <person name="Mao L."/>
            <person name="Kong X."/>
            <person name="Jiao Y."/>
            <person name="Jia J."/>
        </authorList>
    </citation>
    <scope>NUCLEOTIDE SEQUENCE [LARGE SCALE GENOMIC DNA]</scope>
    <source>
        <strain evidence="2">cv. AL8/78</strain>
    </source>
</reference>
<reference evidence="1" key="3">
    <citation type="journal article" date="2017" name="Nature">
        <title>Genome sequence of the progenitor of the wheat D genome Aegilops tauschii.</title>
        <authorList>
            <person name="Luo M.C."/>
            <person name="Gu Y.Q."/>
            <person name="Puiu D."/>
            <person name="Wang H."/>
            <person name="Twardziok S.O."/>
            <person name="Deal K.R."/>
            <person name="Huo N."/>
            <person name="Zhu T."/>
            <person name="Wang L."/>
            <person name="Wang Y."/>
            <person name="McGuire P.E."/>
            <person name="Liu S."/>
            <person name="Long H."/>
            <person name="Ramasamy R.K."/>
            <person name="Rodriguez J.C."/>
            <person name="Van S.L."/>
            <person name="Yuan L."/>
            <person name="Wang Z."/>
            <person name="Xia Z."/>
            <person name="Xiao L."/>
            <person name="Anderson O.D."/>
            <person name="Ouyang S."/>
            <person name="Liang Y."/>
            <person name="Zimin A.V."/>
            <person name="Pertea G."/>
            <person name="Qi P."/>
            <person name="Bennetzen J.L."/>
            <person name="Dai X."/>
            <person name="Dawson M.W."/>
            <person name="Muller H.G."/>
            <person name="Kugler K."/>
            <person name="Rivarola-Duarte L."/>
            <person name="Spannagl M."/>
            <person name="Mayer K.F.X."/>
            <person name="Lu F.H."/>
            <person name="Bevan M.W."/>
            <person name="Leroy P."/>
            <person name="Li P."/>
            <person name="You F.M."/>
            <person name="Sun Q."/>
            <person name="Liu Z."/>
            <person name="Lyons E."/>
            <person name="Wicker T."/>
            <person name="Salzberg S.L."/>
            <person name="Devos K.M."/>
            <person name="Dvorak J."/>
        </authorList>
    </citation>
    <scope>NUCLEOTIDE SEQUENCE [LARGE SCALE GENOMIC DNA]</scope>
    <source>
        <strain evidence="1">cv. AL8/78</strain>
    </source>
</reference>
<evidence type="ECO:0000313" key="2">
    <source>
        <dbReference type="Proteomes" id="UP000015105"/>
    </source>
</evidence>
<reference evidence="1" key="5">
    <citation type="journal article" date="2021" name="G3 (Bethesda)">
        <title>Aegilops tauschii genome assembly Aet v5.0 features greater sequence contiguity and improved annotation.</title>
        <authorList>
            <person name="Wang L."/>
            <person name="Zhu T."/>
            <person name="Rodriguez J.C."/>
            <person name="Deal K.R."/>
            <person name="Dubcovsky J."/>
            <person name="McGuire P.E."/>
            <person name="Lux T."/>
            <person name="Spannagl M."/>
            <person name="Mayer K.F.X."/>
            <person name="Baldrich P."/>
            <person name="Meyers B.C."/>
            <person name="Huo N."/>
            <person name="Gu Y.Q."/>
            <person name="Zhou H."/>
            <person name="Devos K.M."/>
            <person name="Bennetzen J.L."/>
            <person name="Unver T."/>
            <person name="Budak H."/>
            <person name="Gulick P.J."/>
            <person name="Galiba G."/>
            <person name="Kalapos B."/>
            <person name="Nelson D.R."/>
            <person name="Li P."/>
            <person name="You F.M."/>
            <person name="Luo M.C."/>
            <person name="Dvorak J."/>
        </authorList>
    </citation>
    <scope>NUCLEOTIDE SEQUENCE [LARGE SCALE GENOMIC DNA]</scope>
    <source>
        <strain evidence="1">cv. AL8/78</strain>
    </source>
</reference>